<gene>
    <name evidence="2" type="ORF">FHS29_000941</name>
</gene>
<dbReference type="EMBL" id="JACHJN010000001">
    <property type="protein sequence ID" value="MBB5954371.1"/>
    <property type="molecule type" value="Genomic_DNA"/>
</dbReference>
<dbReference type="GO" id="GO:0008757">
    <property type="term" value="F:S-adenosylmethionine-dependent methyltransferase activity"/>
    <property type="evidence" value="ECO:0007669"/>
    <property type="project" value="InterPro"/>
</dbReference>
<dbReference type="SUPFAM" id="SSF53335">
    <property type="entry name" value="S-adenosyl-L-methionine-dependent methyltransferases"/>
    <property type="match status" value="1"/>
</dbReference>
<evidence type="ECO:0000313" key="2">
    <source>
        <dbReference type="EMBL" id="MBB5954371.1"/>
    </source>
</evidence>
<dbReference type="InterPro" id="IPR013216">
    <property type="entry name" value="Methyltransf_11"/>
</dbReference>
<keyword evidence="2" id="KW-0808">Transferase</keyword>
<dbReference type="GO" id="GO:0032259">
    <property type="term" value="P:methylation"/>
    <property type="evidence" value="ECO:0007669"/>
    <property type="project" value="UniProtKB-KW"/>
</dbReference>
<evidence type="ECO:0000259" key="1">
    <source>
        <dbReference type="Pfam" id="PF08241"/>
    </source>
</evidence>
<accession>A0A841CAY9</accession>
<dbReference type="InterPro" id="IPR029063">
    <property type="entry name" value="SAM-dependent_MTases_sf"/>
</dbReference>
<dbReference type="AlphaFoldDB" id="A0A841CAY9"/>
<feature type="domain" description="Methyltransferase type 11" evidence="1">
    <location>
        <begin position="55"/>
        <end position="130"/>
    </location>
</feature>
<reference evidence="2 3" key="1">
    <citation type="submission" date="2020-08" db="EMBL/GenBank/DDBJ databases">
        <title>Genomic Encyclopedia of Type Strains, Phase III (KMG-III): the genomes of soil and plant-associated and newly described type strains.</title>
        <authorList>
            <person name="Whitman W."/>
        </authorList>
    </citation>
    <scope>NUCLEOTIDE SEQUENCE [LARGE SCALE GENOMIC DNA]</scope>
    <source>
        <strain evidence="2 3">CECT 8640</strain>
    </source>
</reference>
<proteinExistence type="predicted"/>
<keyword evidence="2" id="KW-0489">Methyltransferase</keyword>
<dbReference type="Proteomes" id="UP000547510">
    <property type="component" value="Unassembled WGS sequence"/>
</dbReference>
<name>A0A841CAY9_9PSEU</name>
<comment type="caution">
    <text evidence="2">The sequence shown here is derived from an EMBL/GenBank/DDBJ whole genome shotgun (WGS) entry which is preliminary data.</text>
</comment>
<dbReference type="Gene3D" id="3.40.50.150">
    <property type="entry name" value="Vaccinia Virus protein VP39"/>
    <property type="match status" value="1"/>
</dbReference>
<organism evidence="2 3">
    <name type="scientific">Saccharothrix tamanrassetensis</name>
    <dbReference type="NCBI Taxonomy" id="1051531"/>
    <lineage>
        <taxon>Bacteria</taxon>
        <taxon>Bacillati</taxon>
        <taxon>Actinomycetota</taxon>
        <taxon>Actinomycetes</taxon>
        <taxon>Pseudonocardiales</taxon>
        <taxon>Pseudonocardiaceae</taxon>
        <taxon>Saccharothrix</taxon>
    </lineage>
</organism>
<protein>
    <submittedName>
        <fullName evidence="2">SAM-dependent methyltransferase</fullName>
    </submittedName>
</protein>
<dbReference type="Pfam" id="PF08241">
    <property type="entry name" value="Methyltransf_11"/>
    <property type="match status" value="1"/>
</dbReference>
<sequence length="263" mass="29449">MIVTLQASRSTGEARVAAAELYDDIGAGYSLGRRTDPRWMTAILAALGNARSIADVGAGTGSYEPDDRTVLAIEPSTEMIRQRQPTAAPAVRAVAEALPVRDHAVDAALAVLTVHHWTDWRHGLAELRRIAPRQVVLAYDTNRHTEFWLVREYIPEIADLELSRPSANDIANELSADSITPLPLPWDFTDGVFPAYWRRPATYLDPRVRRTCSALAQTDPSAVDRGLRRLRADLDNGRWHERHQDLLDLEQWDAGFRLIISRT</sequence>
<keyword evidence="3" id="KW-1185">Reference proteome</keyword>
<evidence type="ECO:0000313" key="3">
    <source>
        <dbReference type="Proteomes" id="UP000547510"/>
    </source>
</evidence>